<protein>
    <submittedName>
        <fullName evidence="1">Uncharacterized protein</fullName>
    </submittedName>
</protein>
<gene>
    <name evidence="1" type="ORF">E2C01_010848</name>
</gene>
<reference evidence="1 2" key="1">
    <citation type="submission" date="2019-05" db="EMBL/GenBank/DDBJ databases">
        <title>Another draft genome of Portunus trituberculatus and its Hox gene families provides insights of decapod evolution.</title>
        <authorList>
            <person name="Jeong J.-H."/>
            <person name="Song I."/>
            <person name="Kim S."/>
            <person name="Choi T."/>
            <person name="Kim D."/>
            <person name="Ryu S."/>
            <person name="Kim W."/>
        </authorList>
    </citation>
    <scope>NUCLEOTIDE SEQUENCE [LARGE SCALE GENOMIC DNA]</scope>
    <source>
        <tissue evidence="1">Muscle</tissue>
    </source>
</reference>
<keyword evidence="2" id="KW-1185">Reference proteome</keyword>
<dbReference type="EMBL" id="VSRR010000636">
    <property type="protein sequence ID" value="MPC17977.1"/>
    <property type="molecule type" value="Genomic_DNA"/>
</dbReference>
<comment type="caution">
    <text evidence="1">The sequence shown here is derived from an EMBL/GenBank/DDBJ whole genome shotgun (WGS) entry which is preliminary data.</text>
</comment>
<name>A0A5B7D9Q5_PORTR</name>
<dbReference type="Proteomes" id="UP000324222">
    <property type="component" value="Unassembled WGS sequence"/>
</dbReference>
<evidence type="ECO:0000313" key="1">
    <source>
        <dbReference type="EMBL" id="MPC17977.1"/>
    </source>
</evidence>
<organism evidence="1 2">
    <name type="scientific">Portunus trituberculatus</name>
    <name type="common">Swimming crab</name>
    <name type="synonym">Neptunus trituberculatus</name>
    <dbReference type="NCBI Taxonomy" id="210409"/>
    <lineage>
        <taxon>Eukaryota</taxon>
        <taxon>Metazoa</taxon>
        <taxon>Ecdysozoa</taxon>
        <taxon>Arthropoda</taxon>
        <taxon>Crustacea</taxon>
        <taxon>Multicrustacea</taxon>
        <taxon>Malacostraca</taxon>
        <taxon>Eumalacostraca</taxon>
        <taxon>Eucarida</taxon>
        <taxon>Decapoda</taxon>
        <taxon>Pleocyemata</taxon>
        <taxon>Brachyura</taxon>
        <taxon>Eubrachyura</taxon>
        <taxon>Portunoidea</taxon>
        <taxon>Portunidae</taxon>
        <taxon>Portuninae</taxon>
        <taxon>Portunus</taxon>
    </lineage>
</organism>
<sequence length="68" mass="7460">MRIGRVCREPPLEGGLVQVVSSDSPCLELPDSCPCHSPQAHCRDGLSFCLAIQLFNEWALAKGNKNTY</sequence>
<proteinExistence type="predicted"/>
<accession>A0A5B7D9Q5</accession>
<evidence type="ECO:0000313" key="2">
    <source>
        <dbReference type="Proteomes" id="UP000324222"/>
    </source>
</evidence>
<dbReference type="AlphaFoldDB" id="A0A5B7D9Q5"/>